<dbReference type="PANTHER" id="PTHR16026">
    <property type="entry name" value="CARTILAGE ACIDIC PROTEIN 1"/>
    <property type="match status" value="1"/>
</dbReference>
<dbReference type="EMBL" id="JAFMYV010000004">
    <property type="protein sequence ID" value="MBO0936951.1"/>
    <property type="molecule type" value="Genomic_DNA"/>
</dbReference>
<protein>
    <submittedName>
        <fullName evidence="3">VCBS repeat-containing protein</fullName>
    </submittedName>
</protein>
<dbReference type="AlphaFoldDB" id="A0A939GHN1"/>
<dbReference type="RefSeq" id="WP_207364506.1">
    <property type="nucleotide sequence ID" value="NZ_JAFMYV010000004.1"/>
</dbReference>
<dbReference type="PANTHER" id="PTHR16026:SF0">
    <property type="entry name" value="CARTILAGE ACIDIC PROTEIN 1"/>
    <property type="match status" value="1"/>
</dbReference>
<proteinExistence type="predicted"/>
<dbReference type="Gene3D" id="2.130.10.130">
    <property type="entry name" value="Integrin alpha, N-terminal"/>
    <property type="match status" value="3"/>
</dbReference>
<dbReference type="InterPro" id="IPR027039">
    <property type="entry name" value="Crtac1"/>
</dbReference>
<sequence>MRPIPLLFLLILQACSQTDKPLFEELTPEQTGIAFANTVVQDGDNNVLKYPYYFNGGGVAVGDLNNDGLADVYFTGNSVPNKLYLNRTVFQKEEGAEAKIHFDNVTDKAGVAAPTGWKTGVTLADVNADGWLDIYVCRSAQSDSTLRRNLLFINNHADATGVPTFTERAAEYGIADDSYSTQGAFFDYDRDGDLDLFVLNHSLPQYAGFSKLLGTLKTEKSAHFGSKLYRNDGTPTAPRFVDVSATSGLINNVLSFGLGVAVSDVNGDGWPDLYISNDFNEEDYLLLNIPDATPGEAHFRNVIKTATGHTSLYSMGSDVADINNDARPDIITLDMLPATNERIKLSSGDDNFDKYNQLLRAGFHPQTMRNMVQLNTGQGATFSEIGQLAGVSNTDWSWSALLADYDGDGWKDLFVTNGYEKDYTNMQFLKYTVDERVKAQQGAQAATVDQILDKMPGIDVGGYLFRNNGDSSLTFRDITQDWGLARAVKANGAAYADLDNDGDLDLLANVMNGPVVVYRNRAVEEGRGTFLAIDLAHNNPTPQLIGTKVWVYAGGRVQYEEFSPVRGFQSCSYGPLRFGMGGHQVADSVRIVYPDNHTQLLVNVPVKTPLQPRYEQAVAGFVYPAEAPAPFVTTPVPGWVQTPVDTNDFKQQSLLPYQFSYSGPKLATGDVNGDGRLDVYACGPKNQAGALFLQQADGALMRAAVPAFEADKQSQDEAAAFFDADSDGDLDLYVVSGGYPFAAGDPLLQDRLYLNDGKGDFSKSSGGLPVEHQAGSCVVPLDVDGDKDLDLFVGTRFVSGQYPRSEPSFVLLNSGKGSFSKAPASVLPLPPSLICDARAADLNKDGKPDLILVGEWMAPTVLLNEGGRFADATKQWLPANQEGWWNCLSVADFDNDGDMDMVAGNYGLNSQFKASPARPVQLTHGDFDGDGRIDPFMTYFVQGKAYPYASRDEALGQVNFLKARFPDYNRYANVTLTDLFAPDELAKGTVLNAKSLQSTYYENKNDKFVAHPLPVEAQFAPVFALEPVDFDHDGDLDLLLGGNITQARVRVGRSDASYIPLLENQRGHFRFRANAGIRGDVRGLANIGEGSVVVGVNGKGLVRLTPPPAPPLKDRGGVIH</sequence>
<dbReference type="Pfam" id="PF07593">
    <property type="entry name" value="UnbV_ASPIC"/>
    <property type="match status" value="1"/>
</dbReference>
<dbReference type="InterPro" id="IPR013517">
    <property type="entry name" value="FG-GAP"/>
</dbReference>
<name>A0A939GHN1_9BACT</name>
<feature type="domain" description="ASPIC/UnbV" evidence="2">
    <location>
        <begin position="545"/>
        <end position="608"/>
    </location>
</feature>
<dbReference type="InterPro" id="IPR011519">
    <property type="entry name" value="UnbV_ASPIC"/>
</dbReference>
<keyword evidence="4" id="KW-1185">Reference proteome</keyword>
<dbReference type="Pfam" id="PF13517">
    <property type="entry name" value="FG-GAP_3"/>
    <property type="match status" value="5"/>
</dbReference>
<dbReference type="InterPro" id="IPR028994">
    <property type="entry name" value="Integrin_alpha_N"/>
</dbReference>
<comment type="caution">
    <text evidence="3">The sequence shown here is derived from an EMBL/GenBank/DDBJ whole genome shotgun (WGS) entry which is preliminary data.</text>
</comment>
<gene>
    <name evidence="3" type="ORF">J2I47_10380</name>
</gene>
<accession>A0A939GHN1</accession>
<dbReference type="SUPFAM" id="SSF69318">
    <property type="entry name" value="Integrin alpha N-terminal domain"/>
    <property type="match status" value="3"/>
</dbReference>
<evidence type="ECO:0000313" key="3">
    <source>
        <dbReference type="EMBL" id="MBO0936951.1"/>
    </source>
</evidence>
<organism evidence="3 4">
    <name type="scientific">Fibrella rubiginis</name>
    <dbReference type="NCBI Taxonomy" id="2817060"/>
    <lineage>
        <taxon>Bacteria</taxon>
        <taxon>Pseudomonadati</taxon>
        <taxon>Bacteroidota</taxon>
        <taxon>Cytophagia</taxon>
        <taxon>Cytophagales</taxon>
        <taxon>Spirosomataceae</taxon>
        <taxon>Fibrella</taxon>
    </lineage>
</organism>
<dbReference type="Proteomes" id="UP000664034">
    <property type="component" value="Unassembled WGS sequence"/>
</dbReference>
<reference evidence="3" key="1">
    <citation type="submission" date="2021-03" db="EMBL/GenBank/DDBJ databases">
        <title>Fibrella sp. HMF5335 genome sequencing and assembly.</title>
        <authorList>
            <person name="Kang H."/>
            <person name="Kim H."/>
            <person name="Bae S."/>
            <person name="Joh K."/>
        </authorList>
    </citation>
    <scope>NUCLEOTIDE SEQUENCE</scope>
    <source>
        <strain evidence="3">HMF5335</strain>
    </source>
</reference>
<keyword evidence="1" id="KW-0732">Signal</keyword>
<evidence type="ECO:0000256" key="1">
    <source>
        <dbReference type="ARBA" id="ARBA00022729"/>
    </source>
</evidence>
<evidence type="ECO:0000259" key="2">
    <source>
        <dbReference type="Pfam" id="PF07593"/>
    </source>
</evidence>
<dbReference type="PROSITE" id="PS51257">
    <property type="entry name" value="PROKAR_LIPOPROTEIN"/>
    <property type="match status" value="1"/>
</dbReference>
<evidence type="ECO:0000313" key="4">
    <source>
        <dbReference type="Proteomes" id="UP000664034"/>
    </source>
</evidence>